<organism evidence="2 3">
    <name type="scientific">Cryptotermes secundus</name>
    <dbReference type="NCBI Taxonomy" id="105785"/>
    <lineage>
        <taxon>Eukaryota</taxon>
        <taxon>Metazoa</taxon>
        <taxon>Ecdysozoa</taxon>
        <taxon>Arthropoda</taxon>
        <taxon>Hexapoda</taxon>
        <taxon>Insecta</taxon>
        <taxon>Pterygota</taxon>
        <taxon>Neoptera</taxon>
        <taxon>Polyneoptera</taxon>
        <taxon>Dictyoptera</taxon>
        <taxon>Blattodea</taxon>
        <taxon>Blattoidea</taxon>
        <taxon>Termitoidae</taxon>
        <taxon>Kalotermitidae</taxon>
        <taxon>Cryptotermitinae</taxon>
        <taxon>Cryptotermes</taxon>
    </lineage>
</organism>
<dbReference type="STRING" id="105785.A0A2J7Q0U3"/>
<dbReference type="InterPro" id="IPR036397">
    <property type="entry name" value="RNaseH_sf"/>
</dbReference>
<evidence type="ECO:0000313" key="3">
    <source>
        <dbReference type="Proteomes" id="UP000235965"/>
    </source>
</evidence>
<dbReference type="AlphaFoldDB" id="A0A2J7Q0U3"/>
<dbReference type="EMBL" id="NEVH01019961">
    <property type="protein sequence ID" value="PNF22210.1"/>
    <property type="molecule type" value="Genomic_DNA"/>
</dbReference>
<name>A0A2J7Q0U3_9NEOP</name>
<comment type="caution">
    <text evidence="2">The sequence shown here is derived from an EMBL/GenBank/DDBJ whole genome shotgun (WGS) entry which is preliminary data.</text>
</comment>
<dbReference type="PANTHER" id="PTHR47326">
    <property type="entry name" value="TRANSPOSABLE ELEMENT TC3 TRANSPOSASE-LIKE PROTEIN"/>
    <property type="match status" value="1"/>
</dbReference>
<keyword evidence="3" id="KW-1185">Reference proteome</keyword>
<dbReference type="GO" id="GO:0003676">
    <property type="term" value="F:nucleic acid binding"/>
    <property type="evidence" value="ECO:0007669"/>
    <property type="project" value="InterPro"/>
</dbReference>
<protein>
    <recommendedName>
        <fullName evidence="1">DUF4817 domain-containing protein</fullName>
    </recommendedName>
</protein>
<feature type="domain" description="DUF4817" evidence="1">
    <location>
        <begin position="3"/>
        <end position="54"/>
    </location>
</feature>
<dbReference type="InterPro" id="IPR032135">
    <property type="entry name" value="DUF4817"/>
</dbReference>
<reference evidence="2 3" key="1">
    <citation type="submission" date="2017-12" db="EMBL/GenBank/DDBJ databases">
        <title>Hemimetabolous genomes reveal molecular basis of termite eusociality.</title>
        <authorList>
            <person name="Harrison M.C."/>
            <person name="Jongepier E."/>
            <person name="Robertson H.M."/>
            <person name="Arning N."/>
            <person name="Bitard-Feildel T."/>
            <person name="Chao H."/>
            <person name="Childers C.P."/>
            <person name="Dinh H."/>
            <person name="Doddapaneni H."/>
            <person name="Dugan S."/>
            <person name="Gowin J."/>
            <person name="Greiner C."/>
            <person name="Han Y."/>
            <person name="Hu H."/>
            <person name="Hughes D.S.T."/>
            <person name="Huylmans A.-K."/>
            <person name="Kemena C."/>
            <person name="Kremer L.P.M."/>
            <person name="Lee S.L."/>
            <person name="Lopez-Ezquerra A."/>
            <person name="Mallet L."/>
            <person name="Monroy-Kuhn J.M."/>
            <person name="Moser A."/>
            <person name="Murali S.C."/>
            <person name="Muzny D.M."/>
            <person name="Otani S."/>
            <person name="Piulachs M.-D."/>
            <person name="Poelchau M."/>
            <person name="Qu J."/>
            <person name="Schaub F."/>
            <person name="Wada-Katsumata A."/>
            <person name="Worley K.C."/>
            <person name="Xie Q."/>
            <person name="Ylla G."/>
            <person name="Poulsen M."/>
            <person name="Gibbs R.A."/>
            <person name="Schal C."/>
            <person name="Richards S."/>
            <person name="Belles X."/>
            <person name="Korb J."/>
            <person name="Bornberg-Bauer E."/>
        </authorList>
    </citation>
    <scope>NUCLEOTIDE SEQUENCE [LARGE SCALE GENOMIC DNA]</scope>
    <source>
        <tissue evidence="2">Whole body</tissue>
    </source>
</reference>
<sequence>MATMKHKIFCIREFSKSESATAVQCAFRRKFNIQPPMRKSIYRWNKEFDETGSLCKGKSPGPSCVSEENVERIRGSFERSPMKSTPSASRELGLSQTTVWHVLRHRLVYTPYHLQLVQALRANDKVKRVEFCDLNRHNVRIWGLQNPRVTFEHVRDSPKVNVFCAILLAKVYGPFFFDENTVTGVMYLRMLQNWLVPQMNRFLNESLPQQWIGRMGNEDLTL</sequence>
<dbReference type="Pfam" id="PF16087">
    <property type="entry name" value="DUF4817"/>
    <property type="match status" value="1"/>
</dbReference>
<dbReference type="Gene3D" id="3.30.420.10">
    <property type="entry name" value="Ribonuclease H-like superfamily/Ribonuclease H"/>
    <property type="match status" value="1"/>
</dbReference>
<dbReference type="PANTHER" id="PTHR47326:SF1">
    <property type="entry name" value="HTH PSQ-TYPE DOMAIN-CONTAINING PROTEIN"/>
    <property type="match status" value="1"/>
</dbReference>
<accession>A0A2J7Q0U3</accession>
<gene>
    <name evidence="2" type="ORF">B7P43_G04466</name>
</gene>
<proteinExistence type="predicted"/>
<evidence type="ECO:0000313" key="2">
    <source>
        <dbReference type="EMBL" id="PNF22210.1"/>
    </source>
</evidence>
<evidence type="ECO:0000259" key="1">
    <source>
        <dbReference type="Pfam" id="PF16087"/>
    </source>
</evidence>
<dbReference type="InParanoid" id="A0A2J7Q0U3"/>
<dbReference type="Proteomes" id="UP000235965">
    <property type="component" value="Unassembled WGS sequence"/>
</dbReference>